<organism evidence="1 2">
    <name type="scientific">Agrobacterium vitis</name>
    <name type="common">Rhizobium vitis</name>
    <dbReference type="NCBI Taxonomy" id="373"/>
    <lineage>
        <taxon>Bacteria</taxon>
        <taxon>Pseudomonadati</taxon>
        <taxon>Pseudomonadota</taxon>
        <taxon>Alphaproteobacteria</taxon>
        <taxon>Hyphomicrobiales</taxon>
        <taxon>Rhizobiaceae</taxon>
        <taxon>Rhizobium/Agrobacterium group</taxon>
        <taxon>Agrobacterium</taxon>
    </lineage>
</organism>
<evidence type="ECO:0000313" key="1">
    <source>
        <dbReference type="EMBL" id="KAA3529757.1"/>
    </source>
</evidence>
<proteinExistence type="predicted"/>
<sequence length="61" mass="7194">MRDLDEQKTTIIEVASEINYLISLISEDRSDTNFTFILYLLSMVKEEAYIMLHSKTIELQH</sequence>
<dbReference type="AlphaFoldDB" id="A0A368NSV7"/>
<comment type="caution">
    <text evidence="1">The sequence shown here is derived from an EMBL/GenBank/DDBJ whole genome shotgun (WGS) entry which is preliminary data.</text>
</comment>
<gene>
    <name evidence="1" type="ORF">DXT89_08630</name>
</gene>
<name>A0A368NSV7_AGRVI</name>
<dbReference type="EMBL" id="QUSG01000003">
    <property type="protein sequence ID" value="KAA3529757.1"/>
    <property type="molecule type" value="Genomic_DNA"/>
</dbReference>
<evidence type="ECO:0000313" key="2">
    <source>
        <dbReference type="Proteomes" id="UP000436911"/>
    </source>
</evidence>
<reference evidence="1 2" key="1">
    <citation type="submission" date="2018-08" db="EMBL/GenBank/DDBJ databases">
        <title>Genome sequencing of Agrobacterium vitis strain ICMP 10754.</title>
        <authorList>
            <person name="Visnovsky S.B."/>
            <person name="Pitman A.R."/>
        </authorList>
    </citation>
    <scope>NUCLEOTIDE SEQUENCE [LARGE SCALE GENOMIC DNA]</scope>
    <source>
        <strain evidence="1 2">ICMP 10754</strain>
    </source>
</reference>
<dbReference type="Proteomes" id="UP000436911">
    <property type="component" value="Unassembled WGS sequence"/>
</dbReference>
<accession>A0A368NSV7</accession>
<protein>
    <submittedName>
        <fullName evidence="1">Uncharacterized protein</fullName>
    </submittedName>
</protein>